<keyword evidence="1" id="KW-0732">Signal</keyword>
<dbReference type="EMBL" id="JAEHOH010000005">
    <property type="protein sequence ID" value="MBK0418240.1"/>
    <property type="molecule type" value="Genomic_DNA"/>
</dbReference>
<feature type="chain" id="PRO_5037612396" evidence="1">
    <location>
        <begin position="25"/>
        <end position="218"/>
    </location>
</feature>
<evidence type="ECO:0000256" key="1">
    <source>
        <dbReference type="SAM" id="SignalP"/>
    </source>
</evidence>
<dbReference type="PANTHER" id="PTHR30383">
    <property type="entry name" value="THIOESTERASE 1/PROTEASE 1/LYSOPHOSPHOLIPASE L1"/>
    <property type="match status" value="1"/>
</dbReference>
<feature type="signal peptide" evidence="1">
    <location>
        <begin position="1"/>
        <end position="24"/>
    </location>
</feature>
<comment type="caution">
    <text evidence="3">The sequence shown here is derived from an EMBL/GenBank/DDBJ whole genome shotgun (WGS) entry which is preliminary data.</text>
</comment>
<dbReference type="Proteomes" id="UP000608530">
    <property type="component" value="Unassembled WGS sequence"/>
</dbReference>
<evidence type="ECO:0000259" key="2">
    <source>
        <dbReference type="Pfam" id="PF13472"/>
    </source>
</evidence>
<dbReference type="InterPro" id="IPR013830">
    <property type="entry name" value="SGNH_hydro"/>
</dbReference>
<sequence>MPHRAAGSAVVVAACLLAVGCASAPPRSSPPPLPEPAEGAIRMAAVGDSITDGDSIDLAGGSPGPQSWVSYAIGPEVEFVGGWAEWGATTERMADAVRGPLDADVLVVLAGTNDAGWTGHEQIGDNLTRIVENAGVETVLLSSVPPTDFAGATKTDLNAYLERFADDQGWAWVDAAAGLRDGDAFSDGMSYDGVHLTEEGARVLGTAIGEAVVDAAGR</sequence>
<dbReference type="InterPro" id="IPR036514">
    <property type="entry name" value="SGNH_hydro_sf"/>
</dbReference>
<feature type="domain" description="SGNH hydrolase-type esterase" evidence="2">
    <location>
        <begin position="45"/>
        <end position="202"/>
    </location>
</feature>
<reference evidence="3" key="1">
    <citation type="submission" date="2020-12" db="EMBL/GenBank/DDBJ databases">
        <title>Leucobacter sp. CAS1, isolated from Chromium sludge.</title>
        <authorList>
            <person name="Xu Z."/>
        </authorList>
    </citation>
    <scope>NUCLEOTIDE SEQUENCE</scope>
    <source>
        <strain evidence="3">CSA1</strain>
    </source>
</reference>
<dbReference type="PROSITE" id="PS51257">
    <property type="entry name" value="PROKAR_LIPOPROTEIN"/>
    <property type="match status" value="1"/>
</dbReference>
<keyword evidence="3" id="KW-0378">Hydrolase</keyword>
<dbReference type="Pfam" id="PF13472">
    <property type="entry name" value="Lipase_GDSL_2"/>
    <property type="match status" value="1"/>
</dbReference>
<dbReference type="Gene3D" id="3.40.50.1110">
    <property type="entry name" value="SGNH hydrolase"/>
    <property type="match status" value="1"/>
</dbReference>
<organism evidence="3 4">
    <name type="scientific">Leucobacter chromiisoli</name>
    <dbReference type="NCBI Taxonomy" id="2796471"/>
    <lineage>
        <taxon>Bacteria</taxon>
        <taxon>Bacillati</taxon>
        <taxon>Actinomycetota</taxon>
        <taxon>Actinomycetes</taxon>
        <taxon>Micrococcales</taxon>
        <taxon>Microbacteriaceae</taxon>
        <taxon>Leucobacter</taxon>
    </lineage>
</organism>
<dbReference type="AlphaFoldDB" id="A0A934Q6F4"/>
<dbReference type="RefSeq" id="WP_200114208.1">
    <property type="nucleotide sequence ID" value="NZ_JAEHOH010000005.1"/>
</dbReference>
<dbReference type="SUPFAM" id="SSF52266">
    <property type="entry name" value="SGNH hydrolase"/>
    <property type="match status" value="1"/>
</dbReference>
<dbReference type="InterPro" id="IPR051532">
    <property type="entry name" value="Ester_Hydrolysis_Enzymes"/>
</dbReference>
<evidence type="ECO:0000313" key="4">
    <source>
        <dbReference type="Proteomes" id="UP000608530"/>
    </source>
</evidence>
<dbReference type="GO" id="GO:0016787">
    <property type="term" value="F:hydrolase activity"/>
    <property type="evidence" value="ECO:0007669"/>
    <property type="project" value="UniProtKB-KW"/>
</dbReference>
<evidence type="ECO:0000313" key="3">
    <source>
        <dbReference type="EMBL" id="MBK0418240.1"/>
    </source>
</evidence>
<keyword evidence="4" id="KW-1185">Reference proteome</keyword>
<protein>
    <submittedName>
        <fullName evidence="3">SGNH/GDSL hydrolase family protein</fullName>
    </submittedName>
</protein>
<proteinExistence type="predicted"/>
<accession>A0A934Q6F4</accession>
<name>A0A934Q6F4_9MICO</name>
<gene>
    <name evidence="3" type="ORF">JD276_04245</name>
</gene>